<dbReference type="SUPFAM" id="SSF53187">
    <property type="entry name" value="Zn-dependent exopeptidases"/>
    <property type="match status" value="1"/>
</dbReference>
<evidence type="ECO:0000256" key="4">
    <source>
        <dbReference type="ARBA" id="ARBA00022801"/>
    </source>
</evidence>
<keyword evidence="3" id="KW-0645">Protease</keyword>
<evidence type="ECO:0000256" key="7">
    <source>
        <dbReference type="PROSITE-ProRule" id="PRU01379"/>
    </source>
</evidence>
<reference evidence="9 10" key="1">
    <citation type="submission" date="2018-08" db="EMBL/GenBank/DDBJ databases">
        <title>Bacillus jemisoniae sp. nov., Bacillus chryseoplanitiae sp. nov., Bacillus resnikiae sp. nov., and Bacillus frankliniae sp. nov., isolated from Viking spacecraft and associated surfaces.</title>
        <authorList>
            <person name="Seuylemezian A."/>
            <person name="Vaishampayan P."/>
        </authorList>
    </citation>
    <scope>NUCLEOTIDE SEQUENCE [LARGE SCALE GENOMIC DNA]</scope>
    <source>
        <strain evidence="9 10">MA001</strain>
    </source>
</reference>
<comment type="similarity">
    <text evidence="2 7">Belongs to the peptidase M14 family.</text>
</comment>
<comment type="cofactor">
    <cofactor evidence="1">
        <name>Zn(2+)</name>
        <dbReference type="ChEBI" id="CHEBI:29105"/>
    </cofactor>
</comment>
<organism evidence="9 10">
    <name type="scientific">Peribacillus asahii</name>
    <dbReference type="NCBI Taxonomy" id="228899"/>
    <lineage>
        <taxon>Bacteria</taxon>
        <taxon>Bacillati</taxon>
        <taxon>Bacillota</taxon>
        <taxon>Bacilli</taxon>
        <taxon>Bacillales</taxon>
        <taxon>Bacillaceae</taxon>
        <taxon>Peribacillus</taxon>
    </lineage>
</organism>
<sequence length="385" mass="44162">MKIISREGDSLEYYSLLFQIPLELIQDANPQTKKEKLLSGFEVKIPGFMLQKETEMSMETAGRVYQLPLDALYLVNGVRQSMNSPFLIPVRLIKPLIKTEKFYSSASLQKDLELLSTYYPFMKVETIGHSVLGKDIVEVQFGRGDSVVHYNGSFHANEWITSAVLMKWLNELLLSFTNESSSFLHLYQRVNISIVPMVNPDGVDLVVLGDRAAEGKFNVRHINEGETEYYGWKANIRGVDLNNQFPANWQIEKERKLPKAEAPRDFPGEIFLSEPEAIAMQQLAERRNFSKVIALHTQGKEIYWGYEGHEPEESERIVKEMERQSGYRAVRYVDSHAGYKDWFIQEFKRPGFTVELGKGINPLPLSQMPAIYREAVKILMVGLLL</sequence>
<evidence type="ECO:0000256" key="1">
    <source>
        <dbReference type="ARBA" id="ARBA00001947"/>
    </source>
</evidence>
<dbReference type="Proteomes" id="UP000266016">
    <property type="component" value="Unassembled WGS sequence"/>
</dbReference>
<name>A0A398BGF0_9BACI</name>
<keyword evidence="4" id="KW-0378">Hydrolase</keyword>
<dbReference type="PROSITE" id="PS52035">
    <property type="entry name" value="PEPTIDASE_M14"/>
    <property type="match status" value="1"/>
</dbReference>
<dbReference type="InterPro" id="IPR000834">
    <property type="entry name" value="Peptidase_M14"/>
</dbReference>
<evidence type="ECO:0000256" key="6">
    <source>
        <dbReference type="ARBA" id="ARBA00023049"/>
    </source>
</evidence>
<proteinExistence type="inferred from homology"/>
<dbReference type="PANTHER" id="PTHR11705">
    <property type="entry name" value="PROTEASE FAMILY M14 CARBOXYPEPTIDASE A,B"/>
    <property type="match status" value="1"/>
</dbReference>
<keyword evidence="10" id="KW-1185">Reference proteome</keyword>
<dbReference type="GO" id="GO:0006508">
    <property type="term" value="P:proteolysis"/>
    <property type="evidence" value="ECO:0007669"/>
    <property type="project" value="UniProtKB-KW"/>
</dbReference>
<keyword evidence="5" id="KW-0862">Zinc</keyword>
<evidence type="ECO:0000256" key="5">
    <source>
        <dbReference type="ARBA" id="ARBA00022833"/>
    </source>
</evidence>
<dbReference type="EMBL" id="QWVS01000002">
    <property type="protein sequence ID" value="RID89529.1"/>
    <property type="molecule type" value="Genomic_DNA"/>
</dbReference>
<dbReference type="GO" id="GO:0005615">
    <property type="term" value="C:extracellular space"/>
    <property type="evidence" value="ECO:0007669"/>
    <property type="project" value="TreeGrafter"/>
</dbReference>
<dbReference type="SMART" id="SM00631">
    <property type="entry name" value="Zn_pept"/>
    <property type="match status" value="1"/>
</dbReference>
<feature type="domain" description="Peptidase M14" evidence="8">
    <location>
        <begin position="101"/>
        <end position="383"/>
    </location>
</feature>
<keyword evidence="6" id="KW-0482">Metalloprotease</keyword>
<dbReference type="GO" id="GO:0004181">
    <property type="term" value="F:metallocarboxypeptidase activity"/>
    <property type="evidence" value="ECO:0007669"/>
    <property type="project" value="InterPro"/>
</dbReference>
<accession>A0A398BGF0</accession>
<dbReference type="GO" id="GO:0008270">
    <property type="term" value="F:zinc ion binding"/>
    <property type="evidence" value="ECO:0007669"/>
    <property type="project" value="InterPro"/>
</dbReference>
<dbReference type="AlphaFoldDB" id="A0A398BGF0"/>
<evidence type="ECO:0000259" key="8">
    <source>
        <dbReference type="PROSITE" id="PS52035"/>
    </source>
</evidence>
<evidence type="ECO:0000313" key="9">
    <source>
        <dbReference type="EMBL" id="RID89529.1"/>
    </source>
</evidence>
<dbReference type="CDD" id="cd06229">
    <property type="entry name" value="M14_Endopeptidase_I"/>
    <property type="match status" value="1"/>
</dbReference>
<dbReference type="InterPro" id="IPR034274">
    <property type="entry name" value="ENP1_M14_CPD"/>
</dbReference>
<evidence type="ECO:0000256" key="2">
    <source>
        <dbReference type="ARBA" id="ARBA00005988"/>
    </source>
</evidence>
<evidence type="ECO:0000256" key="3">
    <source>
        <dbReference type="ARBA" id="ARBA00022670"/>
    </source>
</evidence>
<protein>
    <submittedName>
        <fullName evidence="9">Peptidase M14</fullName>
    </submittedName>
</protein>
<dbReference type="Pfam" id="PF00246">
    <property type="entry name" value="Peptidase_M14"/>
    <property type="match status" value="1"/>
</dbReference>
<dbReference type="RefSeq" id="WP_119115639.1">
    <property type="nucleotide sequence ID" value="NZ_QWVS01000002.1"/>
</dbReference>
<dbReference type="PANTHER" id="PTHR11705:SF143">
    <property type="entry name" value="SLL0236 PROTEIN"/>
    <property type="match status" value="1"/>
</dbReference>
<feature type="active site" description="Proton donor/acceptor" evidence="7">
    <location>
        <position position="355"/>
    </location>
</feature>
<evidence type="ECO:0000313" key="10">
    <source>
        <dbReference type="Proteomes" id="UP000266016"/>
    </source>
</evidence>
<dbReference type="Gene3D" id="3.40.630.10">
    <property type="entry name" value="Zn peptidases"/>
    <property type="match status" value="1"/>
</dbReference>
<comment type="caution">
    <text evidence="9">The sequence shown here is derived from an EMBL/GenBank/DDBJ whole genome shotgun (WGS) entry which is preliminary data.</text>
</comment>
<gene>
    <name evidence="9" type="ORF">D1953_02320</name>
</gene>